<dbReference type="Proteomes" id="UP000295238">
    <property type="component" value="Unassembled WGS sequence"/>
</dbReference>
<sequence>MASPTRDKIFAAAQDRFHAVGYTACGVQQIVDAAGVPKGSFYNYFKTKEGLALEVLEMYVASSKREILSNAALSPLARIREHFGFFISRYEMDGFGKGCLIGNLSAESSDDVPLLREALKDSLSTWADLLSSVIVEGQAVGEIKLGLEPGAMARFLINSWEGAVLRMKITNDRRPLDDFMSIGMGLLDSKQA</sequence>
<dbReference type="PRINTS" id="PR00455">
    <property type="entry name" value="HTHTETR"/>
</dbReference>
<organism evidence="6 7">
    <name type="scientific">Rhizobium deserti</name>
    <dbReference type="NCBI Taxonomy" id="2547961"/>
    <lineage>
        <taxon>Bacteria</taxon>
        <taxon>Pseudomonadati</taxon>
        <taxon>Pseudomonadota</taxon>
        <taxon>Alphaproteobacteria</taxon>
        <taxon>Hyphomicrobiales</taxon>
        <taxon>Rhizobiaceae</taxon>
        <taxon>Rhizobium/Agrobacterium group</taxon>
        <taxon>Rhizobium</taxon>
    </lineage>
</organism>
<dbReference type="AlphaFoldDB" id="A0A4R5UB02"/>
<dbReference type="SUPFAM" id="SSF48498">
    <property type="entry name" value="Tetracyclin repressor-like, C-terminal domain"/>
    <property type="match status" value="1"/>
</dbReference>
<dbReference type="OrthoDB" id="9811084at2"/>
<name>A0A4R5UB02_9HYPH</name>
<dbReference type="PROSITE" id="PS50977">
    <property type="entry name" value="HTH_TETR_2"/>
    <property type="match status" value="1"/>
</dbReference>
<dbReference type="Pfam" id="PF00440">
    <property type="entry name" value="TetR_N"/>
    <property type="match status" value="1"/>
</dbReference>
<comment type="caution">
    <text evidence="6">The sequence shown here is derived from an EMBL/GenBank/DDBJ whole genome shotgun (WGS) entry which is preliminary data.</text>
</comment>
<dbReference type="InterPro" id="IPR011075">
    <property type="entry name" value="TetR_C"/>
</dbReference>
<evidence type="ECO:0000256" key="4">
    <source>
        <dbReference type="PROSITE-ProRule" id="PRU00335"/>
    </source>
</evidence>
<keyword evidence="2 4" id="KW-0238">DNA-binding</keyword>
<keyword evidence="7" id="KW-1185">Reference proteome</keyword>
<proteinExistence type="predicted"/>
<dbReference type="InterPro" id="IPR036271">
    <property type="entry name" value="Tet_transcr_reg_TetR-rel_C_sf"/>
</dbReference>
<keyword evidence="3" id="KW-0804">Transcription</keyword>
<dbReference type="Pfam" id="PF16925">
    <property type="entry name" value="TetR_C_13"/>
    <property type="match status" value="1"/>
</dbReference>
<accession>A0A4R5UB02</accession>
<dbReference type="Gene3D" id="1.10.357.10">
    <property type="entry name" value="Tetracycline Repressor, domain 2"/>
    <property type="match status" value="1"/>
</dbReference>
<gene>
    <name evidence="6" type="ORF">E2F50_19670</name>
</gene>
<dbReference type="RefSeq" id="WP_133317880.1">
    <property type="nucleotide sequence ID" value="NZ_SMTL01000006.1"/>
</dbReference>
<dbReference type="GO" id="GO:0003677">
    <property type="term" value="F:DNA binding"/>
    <property type="evidence" value="ECO:0007669"/>
    <property type="project" value="UniProtKB-UniRule"/>
</dbReference>
<keyword evidence="1" id="KW-0805">Transcription regulation</keyword>
<evidence type="ECO:0000256" key="2">
    <source>
        <dbReference type="ARBA" id="ARBA00023125"/>
    </source>
</evidence>
<dbReference type="PANTHER" id="PTHR47506:SF6">
    <property type="entry name" value="HTH-TYPE TRANSCRIPTIONAL REPRESSOR NEMR"/>
    <property type="match status" value="1"/>
</dbReference>
<dbReference type="InterPro" id="IPR009057">
    <property type="entry name" value="Homeodomain-like_sf"/>
</dbReference>
<evidence type="ECO:0000313" key="7">
    <source>
        <dbReference type="Proteomes" id="UP000295238"/>
    </source>
</evidence>
<evidence type="ECO:0000259" key="5">
    <source>
        <dbReference type="PROSITE" id="PS50977"/>
    </source>
</evidence>
<dbReference type="SUPFAM" id="SSF46689">
    <property type="entry name" value="Homeodomain-like"/>
    <property type="match status" value="1"/>
</dbReference>
<evidence type="ECO:0000313" key="6">
    <source>
        <dbReference type="EMBL" id="TDK31879.1"/>
    </source>
</evidence>
<feature type="domain" description="HTH tetR-type" evidence="5">
    <location>
        <begin position="3"/>
        <end position="63"/>
    </location>
</feature>
<protein>
    <submittedName>
        <fullName evidence="6">TetR family transcriptional regulator</fullName>
    </submittedName>
</protein>
<feature type="DNA-binding region" description="H-T-H motif" evidence="4">
    <location>
        <begin position="26"/>
        <end position="45"/>
    </location>
</feature>
<dbReference type="InterPro" id="IPR001647">
    <property type="entry name" value="HTH_TetR"/>
</dbReference>
<dbReference type="EMBL" id="SMTL01000006">
    <property type="protein sequence ID" value="TDK31879.1"/>
    <property type="molecule type" value="Genomic_DNA"/>
</dbReference>
<reference evidence="6 7" key="1">
    <citation type="submission" date="2019-03" db="EMBL/GenBank/DDBJ databases">
        <title>Rhizobium sp. nov., an bacterium isolated from biocrust in Mu Us Desert.</title>
        <authorList>
            <person name="Lixiong L."/>
        </authorList>
    </citation>
    <scope>NUCLEOTIDE SEQUENCE [LARGE SCALE GENOMIC DNA]</scope>
    <source>
        <strain evidence="6 7">SPY-1</strain>
    </source>
</reference>
<evidence type="ECO:0000256" key="3">
    <source>
        <dbReference type="ARBA" id="ARBA00023163"/>
    </source>
</evidence>
<dbReference type="PANTHER" id="PTHR47506">
    <property type="entry name" value="TRANSCRIPTIONAL REGULATORY PROTEIN"/>
    <property type="match status" value="1"/>
</dbReference>
<evidence type="ECO:0000256" key="1">
    <source>
        <dbReference type="ARBA" id="ARBA00023015"/>
    </source>
</evidence>